<dbReference type="EMBL" id="SNZB01000002">
    <property type="protein sequence ID" value="TDR22538.1"/>
    <property type="molecule type" value="Genomic_DNA"/>
</dbReference>
<dbReference type="InterPro" id="IPR022761">
    <property type="entry name" value="Fumarate_lyase_N"/>
</dbReference>
<dbReference type="InterPro" id="IPR008948">
    <property type="entry name" value="L-Aspartase-like"/>
</dbReference>
<evidence type="ECO:0000256" key="12">
    <source>
        <dbReference type="NCBIfam" id="TIGR00928"/>
    </source>
</evidence>
<evidence type="ECO:0000256" key="10">
    <source>
        <dbReference type="ARBA" id="ARBA00030717"/>
    </source>
</evidence>
<comment type="pathway">
    <text evidence="2 13">Purine metabolism; AMP biosynthesis via de novo pathway; AMP from IMP: step 2/2.</text>
</comment>
<dbReference type="AlphaFoldDB" id="A0A4R6Y0T7"/>
<dbReference type="FunFam" id="1.20.200.10:FF:000004">
    <property type="entry name" value="Adenylosuccinate lyase"/>
    <property type="match status" value="1"/>
</dbReference>
<comment type="caution">
    <text evidence="16">The sequence shown here is derived from an EMBL/GenBank/DDBJ whole genome shotgun (WGS) entry which is preliminary data.</text>
</comment>
<dbReference type="InterPro" id="IPR004769">
    <property type="entry name" value="Pur_lyase"/>
</dbReference>
<dbReference type="PROSITE" id="PS00163">
    <property type="entry name" value="FUMARATE_LYASES"/>
    <property type="match status" value="1"/>
</dbReference>
<dbReference type="Gene3D" id="1.10.275.10">
    <property type="entry name" value="Fumarase/aspartase (N-terminal domain)"/>
    <property type="match status" value="1"/>
</dbReference>
<keyword evidence="7 13" id="KW-0456">Lyase</keyword>
<accession>A0A4R6Y0T7</accession>
<evidence type="ECO:0000259" key="15">
    <source>
        <dbReference type="Pfam" id="PF08328"/>
    </source>
</evidence>
<comment type="similarity">
    <text evidence="3 13">Belongs to the lyase 1 family. Adenylosuccinate lyase subfamily.</text>
</comment>
<evidence type="ECO:0000259" key="14">
    <source>
        <dbReference type="Pfam" id="PF00206"/>
    </source>
</evidence>
<dbReference type="InterPro" id="IPR000362">
    <property type="entry name" value="Fumarate_lyase_fam"/>
</dbReference>
<dbReference type="GO" id="GO:0070626">
    <property type="term" value="F:(S)-2-(5-amino-1-(5-phospho-D-ribosyl)imidazole-4-carboxamido) succinate lyase (fumarate-forming) activity"/>
    <property type="evidence" value="ECO:0007669"/>
    <property type="project" value="RHEA"/>
</dbReference>
<evidence type="ECO:0000256" key="2">
    <source>
        <dbReference type="ARBA" id="ARBA00004734"/>
    </source>
</evidence>
<dbReference type="UniPathway" id="UPA00075">
    <property type="reaction ID" value="UER00336"/>
</dbReference>
<reference evidence="16 17" key="1">
    <citation type="submission" date="2019-03" db="EMBL/GenBank/DDBJ databases">
        <title>Genomic Encyclopedia of Type Strains, Phase IV (KMG-IV): sequencing the most valuable type-strain genomes for metagenomic binning, comparative biology and taxonomic classification.</title>
        <authorList>
            <person name="Goeker M."/>
        </authorList>
    </citation>
    <scope>NUCLEOTIDE SEQUENCE [LARGE SCALE GENOMIC DNA]</scope>
    <source>
        <strain evidence="16 17">DSM 25488</strain>
    </source>
</reference>
<dbReference type="SUPFAM" id="SSF48557">
    <property type="entry name" value="L-aspartase-like"/>
    <property type="match status" value="1"/>
</dbReference>
<dbReference type="GO" id="GO:0006189">
    <property type="term" value="P:'de novo' IMP biosynthetic process"/>
    <property type="evidence" value="ECO:0007669"/>
    <property type="project" value="UniProtKB-UniPathway"/>
</dbReference>
<proteinExistence type="inferred from homology"/>
<keyword evidence="6 13" id="KW-0658">Purine biosynthesis</keyword>
<dbReference type="PRINTS" id="PR00149">
    <property type="entry name" value="FUMRATELYASE"/>
</dbReference>
<evidence type="ECO:0000313" key="16">
    <source>
        <dbReference type="EMBL" id="TDR22538.1"/>
    </source>
</evidence>
<evidence type="ECO:0000313" key="17">
    <source>
        <dbReference type="Proteomes" id="UP000295724"/>
    </source>
</evidence>
<dbReference type="InterPro" id="IPR024083">
    <property type="entry name" value="Fumarase/histidase_N"/>
</dbReference>
<dbReference type="FunFam" id="1.10.40.30:FF:000004">
    <property type="entry name" value="Adenylosuccinate lyase"/>
    <property type="match status" value="1"/>
</dbReference>
<dbReference type="Proteomes" id="UP000295724">
    <property type="component" value="Unassembled WGS sequence"/>
</dbReference>
<dbReference type="PANTHER" id="PTHR43411">
    <property type="entry name" value="ADENYLOSUCCINATE LYASE"/>
    <property type="match status" value="1"/>
</dbReference>
<protein>
    <recommendedName>
        <fullName evidence="5 12">Adenylosuccinate lyase</fullName>
        <shortName evidence="13">ASL</shortName>
        <ecNumber evidence="4 12">4.3.2.2</ecNumber>
    </recommendedName>
    <alternativeName>
        <fullName evidence="10 13">Adenylosuccinase</fullName>
    </alternativeName>
</protein>
<dbReference type="UniPathway" id="UPA00074">
    <property type="reaction ID" value="UER00132"/>
</dbReference>
<comment type="catalytic activity">
    <reaction evidence="8">
        <text>(2S)-2-[5-amino-1-(5-phospho-beta-D-ribosyl)imidazole-4-carboxamido]succinate = 5-amino-1-(5-phospho-beta-D-ribosyl)imidazole-4-carboxamide + fumarate</text>
        <dbReference type="Rhea" id="RHEA:23920"/>
        <dbReference type="ChEBI" id="CHEBI:29806"/>
        <dbReference type="ChEBI" id="CHEBI:58443"/>
        <dbReference type="ChEBI" id="CHEBI:58475"/>
        <dbReference type="EC" id="4.3.2.2"/>
    </reaction>
    <physiologicalReaction direction="left-to-right" evidence="8">
        <dbReference type="Rhea" id="RHEA:23921"/>
    </physiologicalReaction>
</comment>
<dbReference type="NCBIfam" id="NF006764">
    <property type="entry name" value="PRK09285.1"/>
    <property type="match status" value="1"/>
</dbReference>
<dbReference type="InterPro" id="IPR047136">
    <property type="entry name" value="PurB_bact"/>
</dbReference>
<dbReference type="Pfam" id="PF08328">
    <property type="entry name" value="ASL_C"/>
    <property type="match status" value="1"/>
</dbReference>
<organism evidence="16 17">
    <name type="scientific">Marinicella litoralis</name>
    <dbReference type="NCBI Taxonomy" id="644220"/>
    <lineage>
        <taxon>Bacteria</taxon>
        <taxon>Pseudomonadati</taxon>
        <taxon>Pseudomonadota</taxon>
        <taxon>Gammaproteobacteria</taxon>
        <taxon>Lysobacterales</taxon>
        <taxon>Marinicellaceae</taxon>
        <taxon>Marinicella</taxon>
    </lineage>
</organism>
<feature type="domain" description="Fumarate lyase N-terminal" evidence="14">
    <location>
        <begin position="68"/>
        <end position="366"/>
    </location>
</feature>
<dbReference type="Gene3D" id="1.10.40.30">
    <property type="entry name" value="Fumarase/aspartase (C-terminal domain)"/>
    <property type="match status" value="1"/>
</dbReference>
<evidence type="ECO:0000256" key="11">
    <source>
        <dbReference type="ARBA" id="ARBA00049115"/>
    </source>
</evidence>
<dbReference type="GO" id="GO:0044208">
    <property type="term" value="P:'de novo' AMP biosynthetic process"/>
    <property type="evidence" value="ECO:0007669"/>
    <property type="project" value="UniProtKB-UniPathway"/>
</dbReference>
<evidence type="ECO:0000256" key="3">
    <source>
        <dbReference type="ARBA" id="ARBA00008273"/>
    </source>
</evidence>
<evidence type="ECO:0000256" key="4">
    <source>
        <dbReference type="ARBA" id="ARBA00012339"/>
    </source>
</evidence>
<feature type="domain" description="Adenylosuccinate lyase PurB C-terminal" evidence="15">
    <location>
        <begin position="385"/>
        <end position="499"/>
    </location>
</feature>
<dbReference type="InterPro" id="IPR020557">
    <property type="entry name" value="Fumarate_lyase_CS"/>
</dbReference>
<name>A0A4R6Y0T7_9GAMM</name>
<dbReference type="PANTHER" id="PTHR43411:SF1">
    <property type="entry name" value="ADENYLOSUCCINATE LYASE"/>
    <property type="match status" value="1"/>
</dbReference>
<gene>
    <name evidence="16" type="ORF">C8D91_1029</name>
</gene>
<evidence type="ECO:0000256" key="9">
    <source>
        <dbReference type="ARBA" id="ARBA00025012"/>
    </source>
</evidence>
<dbReference type="NCBIfam" id="TIGR00928">
    <property type="entry name" value="purB"/>
    <property type="match status" value="1"/>
</dbReference>
<dbReference type="Pfam" id="PF00206">
    <property type="entry name" value="Lyase_1"/>
    <property type="match status" value="1"/>
</dbReference>
<dbReference type="Gene3D" id="1.20.200.10">
    <property type="entry name" value="Fumarase/aspartase (Central domain)"/>
    <property type="match status" value="1"/>
</dbReference>
<dbReference type="CDD" id="cd01598">
    <property type="entry name" value="PurB"/>
    <property type="match status" value="1"/>
</dbReference>
<sequence length="509" mass="57416">MAPSPFMPPITNGAWFFESSPVFLCQKKWQLIDQSIVFNSHRLYNAGFQNLAGRMQLSELTAITSVDGRYHSKTKQFGHIFSEYGLIKNRLLVELKWLVHLSQTAGIDEVNQLSEKDVDWVMSIYDNFTPAEAQKVKDIEAITNHDVKAVEYYIKEQLSAHPVLSDIKEFVHFACTSEDINNLSYALMLKEARDSIFIPTIQGIINQLSDMAMAYADIPMMAKTHGQPASPTTMGKEMANVVYRLKYQLNQLSHITLFGKLNGAVGNFNAHYSAYPELDWPKISADFITDLGLTFHPFTTQIEPHDFVAELCHNMIRLNTIQLDLARDVWGYISNGYFTQKTVAGEIGSSTMPHKVNPIDFENAEGNLGLSNATLNHLAEKLPVSRWQRDLTDSTVLRALGTAFGHCAIAWASLSKGLGKLAINEATLTKDLDNNWELLAEPIQTVMRRYGIENPYEKLKELTRGQKVDQQQMQLFIQSLAIPEDAKARLMKMTPANYLGNAKDQAKRF</sequence>
<evidence type="ECO:0000256" key="6">
    <source>
        <dbReference type="ARBA" id="ARBA00022755"/>
    </source>
</evidence>
<dbReference type="InterPro" id="IPR013539">
    <property type="entry name" value="PurB_C"/>
</dbReference>
<comment type="function">
    <text evidence="9">Catalyzes two reactions in de novo purine nucleotide biosynthesis. Catalyzes the breakdown of 5-aminoimidazole- (N-succinylocarboxamide) ribotide (SAICAR or 2-[5-amino-1-(5-phospho-beta-D-ribosyl)imidazole-4-carboxamido]succinate) to 5-aminoimidazole-4-carboxamide ribotide (AICAR or 5-amino-1-(5-phospho-beta-D-ribosyl)imidazole-4-carboxamide) and fumarate, and of adenylosuccinate (ADS or N(6)-(1,2-dicarboxyethyl)-AMP) to adenosine monophosphate (AMP) and fumarate.</text>
</comment>
<comment type="pathway">
    <text evidence="1 13">Purine metabolism; IMP biosynthesis via de novo pathway; 5-amino-1-(5-phospho-D-ribosyl)imidazole-4-carboxamide from 5-amino-1-(5-phospho-D-ribosyl)imidazole-4-carboxylate: step 2/2.</text>
</comment>
<dbReference type="EC" id="4.3.2.2" evidence="4 12"/>
<evidence type="ECO:0000256" key="1">
    <source>
        <dbReference type="ARBA" id="ARBA00004706"/>
    </source>
</evidence>
<keyword evidence="17" id="KW-1185">Reference proteome</keyword>
<comment type="catalytic activity">
    <reaction evidence="11">
        <text>N(6)-(1,2-dicarboxyethyl)-AMP = fumarate + AMP</text>
        <dbReference type="Rhea" id="RHEA:16853"/>
        <dbReference type="ChEBI" id="CHEBI:29806"/>
        <dbReference type="ChEBI" id="CHEBI:57567"/>
        <dbReference type="ChEBI" id="CHEBI:456215"/>
        <dbReference type="EC" id="4.3.2.2"/>
    </reaction>
    <physiologicalReaction direction="left-to-right" evidence="11">
        <dbReference type="Rhea" id="RHEA:16854"/>
    </physiologicalReaction>
</comment>
<evidence type="ECO:0000256" key="7">
    <source>
        <dbReference type="ARBA" id="ARBA00023239"/>
    </source>
</evidence>
<evidence type="ECO:0000256" key="13">
    <source>
        <dbReference type="RuleBase" id="RU361172"/>
    </source>
</evidence>
<evidence type="ECO:0000256" key="8">
    <source>
        <dbReference type="ARBA" id="ARBA00024477"/>
    </source>
</evidence>
<evidence type="ECO:0000256" key="5">
    <source>
        <dbReference type="ARBA" id="ARBA00017058"/>
    </source>
</evidence>
<dbReference type="GO" id="GO:0004018">
    <property type="term" value="F:N6-(1,2-dicarboxyethyl)AMP AMP-lyase (fumarate-forming) activity"/>
    <property type="evidence" value="ECO:0007669"/>
    <property type="project" value="UniProtKB-UniRule"/>
</dbReference>